<dbReference type="InterPro" id="IPR003018">
    <property type="entry name" value="GAF"/>
</dbReference>
<dbReference type="PROSITE" id="PS00688">
    <property type="entry name" value="SIGMA54_INTERACT_3"/>
    <property type="match status" value="1"/>
</dbReference>
<keyword evidence="9" id="KW-1185">Reference proteome</keyword>
<dbReference type="InterPro" id="IPR003593">
    <property type="entry name" value="AAA+_ATPase"/>
</dbReference>
<dbReference type="InterPro" id="IPR058031">
    <property type="entry name" value="AAA_lid_NorR"/>
</dbReference>
<evidence type="ECO:0000256" key="2">
    <source>
        <dbReference type="ARBA" id="ARBA00022840"/>
    </source>
</evidence>
<dbReference type="InterPro" id="IPR025662">
    <property type="entry name" value="Sigma_54_int_dom_ATP-bd_1"/>
</dbReference>
<dbReference type="RefSeq" id="WP_218282264.1">
    <property type="nucleotide sequence ID" value="NZ_CP078093.1"/>
</dbReference>
<dbReference type="SMART" id="SM00091">
    <property type="entry name" value="PAS"/>
    <property type="match status" value="1"/>
</dbReference>
<dbReference type="PANTHER" id="PTHR32071:SF57">
    <property type="entry name" value="C4-DICARBOXYLATE TRANSPORT TRANSCRIPTIONAL REGULATORY PROTEIN DCTD"/>
    <property type="match status" value="1"/>
</dbReference>
<protein>
    <submittedName>
        <fullName evidence="8">Sigma 54-interacting transcriptional regulator</fullName>
    </submittedName>
</protein>
<dbReference type="Pfam" id="PF00158">
    <property type="entry name" value="Sigma54_activat"/>
    <property type="match status" value="1"/>
</dbReference>
<evidence type="ECO:0000313" key="8">
    <source>
        <dbReference type="EMBL" id="QXM05566.1"/>
    </source>
</evidence>
<name>A0ABX8R9T2_9CLOT</name>
<organism evidence="8 9">
    <name type="scientific">Crassaminicella indica</name>
    <dbReference type="NCBI Taxonomy" id="2855394"/>
    <lineage>
        <taxon>Bacteria</taxon>
        <taxon>Bacillati</taxon>
        <taxon>Bacillota</taxon>
        <taxon>Clostridia</taxon>
        <taxon>Eubacteriales</taxon>
        <taxon>Clostridiaceae</taxon>
        <taxon>Crassaminicella</taxon>
    </lineage>
</organism>
<dbReference type="InterPro" id="IPR002078">
    <property type="entry name" value="Sigma_54_int"/>
</dbReference>
<dbReference type="InterPro" id="IPR025943">
    <property type="entry name" value="Sigma_54_int_dom_ATP-bd_2"/>
</dbReference>
<dbReference type="InterPro" id="IPR002197">
    <property type="entry name" value="HTH_Fis"/>
</dbReference>
<proteinExistence type="predicted"/>
<dbReference type="InterPro" id="IPR000014">
    <property type="entry name" value="PAS"/>
</dbReference>
<dbReference type="PROSITE" id="PS50045">
    <property type="entry name" value="SIGMA54_INTERACT_4"/>
    <property type="match status" value="1"/>
</dbReference>
<dbReference type="PROSITE" id="PS00675">
    <property type="entry name" value="SIGMA54_INTERACT_1"/>
    <property type="match status" value="1"/>
</dbReference>
<reference evidence="8" key="1">
    <citation type="submission" date="2021-07" db="EMBL/GenBank/DDBJ databases">
        <title>Complete genome sequence of Crassaminicella sp. 143-21, isolated from a deep-sea hydrothermal vent.</title>
        <authorList>
            <person name="Li X."/>
        </authorList>
    </citation>
    <scope>NUCLEOTIDE SEQUENCE</scope>
    <source>
        <strain evidence="8">143-21</strain>
    </source>
</reference>
<dbReference type="Pfam" id="PF25601">
    <property type="entry name" value="AAA_lid_14"/>
    <property type="match status" value="1"/>
</dbReference>
<feature type="domain" description="Sigma-54 factor interaction" evidence="6">
    <location>
        <begin position="279"/>
        <end position="509"/>
    </location>
</feature>
<dbReference type="PANTHER" id="PTHR32071">
    <property type="entry name" value="TRANSCRIPTIONAL REGULATORY PROTEIN"/>
    <property type="match status" value="1"/>
</dbReference>
<dbReference type="PROSITE" id="PS00676">
    <property type="entry name" value="SIGMA54_INTERACT_2"/>
    <property type="match status" value="1"/>
</dbReference>
<evidence type="ECO:0000259" key="7">
    <source>
        <dbReference type="PROSITE" id="PS50112"/>
    </source>
</evidence>
<feature type="domain" description="PAS" evidence="7">
    <location>
        <begin position="152"/>
        <end position="195"/>
    </location>
</feature>
<dbReference type="Pfam" id="PF01590">
    <property type="entry name" value="GAF"/>
    <property type="match status" value="1"/>
</dbReference>
<evidence type="ECO:0000259" key="6">
    <source>
        <dbReference type="PROSITE" id="PS50045"/>
    </source>
</evidence>
<dbReference type="CDD" id="cd00130">
    <property type="entry name" value="PAS"/>
    <property type="match status" value="1"/>
</dbReference>
<keyword evidence="2" id="KW-0067">ATP-binding</keyword>
<dbReference type="CDD" id="cd00009">
    <property type="entry name" value="AAA"/>
    <property type="match status" value="1"/>
</dbReference>
<dbReference type="InterPro" id="IPR025944">
    <property type="entry name" value="Sigma_54_int_dom_CS"/>
</dbReference>
<dbReference type="Proteomes" id="UP000886818">
    <property type="component" value="Chromosome"/>
</dbReference>
<keyword evidence="3" id="KW-0805">Transcription regulation</keyword>
<dbReference type="SMART" id="SM00382">
    <property type="entry name" value="AAA"/>
    <property type="match status" value="1"/>
</dbReference>
<keyword evidence="4" id="KW-0238">DNA-binding</keyword>
<evidence type="ECO:0000256" key="5">
    <source>
        <dbReference type="ARBA" id="ARBA00023163"/>
    </source>
</evidence>
<dbReference type="Pfam" id="PF00989">
    <property type="entry name" value="PAS"/>
    <property type="match status" value="1"/>
</dbReference>
<dbReference type="EMBL" id="CP078093">
    <property type="protein sequence ID" value="QXM05566.1"/>
    <property type="molecule type" value="Genomic_DNA"/>
</dbReference>
<gene>
    <name evidence="8" type="ORF">KVH43_09295</name>
</gene>
<evidence type="ECO:0000256" key="4">
    <source>
        <dbReference type="ARBA" id="ARBA00023125"/>
    </source>
</evidence>
<evidence type="ECO:0000313" key="9">
    <source>
        <dbReference type="Proteomes" id="UP000886818"/>
    </source>
</evidence>
<dbReference type="Pfam" id="PF02954">
    <property type="entry name" value="HTH_8"/>
    <property type="match status" value="1"/>
</dbReference>
<dbReference type="InterPro" id="IPR013767">
    <property type="entry name" value="PAS_fold"/>
</dbReference>
<evidence type="ECO:0000256" key="1">
    <source>
        <dbReference type="ARBA" id="ARBA00022741"/>
    </source>
</evidence>
<keyword evidence="5" id="KW-0804">Transcription</keyword>
<evidence type="ECO:0000256" key="3">
    <source>
        <dbReference type="ARBA" id="ARBA00023015"/>
    </source>
</evidence>
<dbReference type="PROSITE" id="PS50112">
    <property type="entry name" value="PAS"/>
    <property type="match status" value="1"/>
</dbReference>
<keyword evidence="1" id="KW-0547">Nucleotide-binding</keyword>
<accession>A0ABX8R9T2</accession>
<sequence>MNLTNIVSSVQNIAEAIASVIKVDVTIVDNDLNRIAATGRYKNHIGEKVNRHSVFGFALQQGESFIIENPRNHEACLKCEKIKECKEYAEVCCPIKVNDEIIGVIGLIAFEEKQREAIIDNKVNLMEFLNRMADLIASKLLEKEKTYRMKLLARELETVLHSVDRGIIAVNENGLVLHYNKKAAQLFKMNENEVVHMNIKQLLEDFDLSSFITKNIPIKNREFSYKRNGYYFRGVFDANPILAGKKNFGFVFTFSKISEVLSVVNDIATRTMATSFDHIIGNSGCLKKVKYAAKRAARSTSTVLIQGESGTGKELFARAIHFYSDRAKEPFIPINCAAIPEQLLESELFGYEEGAFTGSKKGGKTGKFELAHKGTLFLDEIGDMPIHLQTKLLRVLQEYVIEKVGGKDFIPIDVRIIAATNKKLEEQVLEGAFREDLFYRLNVIPLNIPPLRQRREDIEVLVEYLLEKCNRKLGKNILKIDEYALKILMNYKWPGNVRELENTIEYAVNMCSGNRITPQDLPNRLRNKEINLKEKDFERIVPIKELEIKEIKKALDYFGNTKQAITKAAKALGMSRATLYRKLKDYGIKQS</sequence>